<proteinExistence type="predicted"/>
<evidence type="ECO:0000313" key="1">
    <source>
        <dbReference type="EMBL" id="KAF1020811.1"/>
    </source>
</evidence>
<dbReference type="EMBL" id="WNDP01000115">
    <property type="protein sequence ID" value="KAF1020811.1"/>
    <property type="molecule type" value="Genomic_DNA"/>
</dbReference>
<reference evidence="2" key="1">
    <citation type="journal article" date="2020" name="MBio">
        <title>Horizontal gene transfer to a defensive symbiont with a reduced genome amongst a multipartite beetle microbiome.</title>
        <authorList>
            <person name="Waterworth S.C."/>
            <person name="Florez L.V."/>
            <person name="Rees E.R."/>
            <person name="Hertweck C."/>
            <person name="Kaltenpoth M."/>
            <person name="Kwan J.C."/>
        </authorList>
    </citation>
    <scope>NUCLEOTIDE SEQUENCE [LARGE SCALE GENOMIC DNA]</scope>
</reference>
<dbReference type="AlphaFoldDB" id="A0A833UPA8"/>
<comment type="caution">
    <text evidence="1">The sequence shown here is derived from an EMBL/GenBank/DDBJ whole genome shotgun (WGS) entry which is preliminary data.</text>
</comment>
<organism evidence="1 2">
    <name type="scientific">Acinetobacter bereziniae</name>
    <name type="common">Acinetobacter genomosp. 10</name>
    <dbReference type="NCBI Taxonomy" id="106648"/>
    <lineage>
        <taxon>Bacteria</taxon>
        <taxon>Pseudomonadati</taxon>
        <taxon>Pseudomonadota</taxon>
        <taxon>Gammaproteobacteria</taxon>
        <taxon>Moraxellales</taxon>
        <taxon>Moraxellaceae</taxon>
        <taxon>Acinetobacter</taxon>
    </lineage>
</organism>
<accession>A0A833UPA8</accession>
<sequence>MQIHCPYCHSDQIHRMTQHIPHERNENPKSLNASINMASIGATLAKTLPMPIPITPWVGGLAGAVIGGIISRVFEPPAHSAPIPMSYFYCANCQQSFY</sequence>
<evidence type="ECO:0000313" key="2">
    <source>
        <dbReference type="Proteomes" id="UP000490535"/>
    </source>
</evidence>
<protein>
    <submittedName>
        <fullName evidence="1">Uncharacterized protein</fullName>
    </submittedName>
</protein>
<gene>
    <name evidence="1" type="ORF">GAK29_03533</name>
</gene>
<name>A0A833UPA8_ACIBZ</name>
<dbReference type="Proteomes" id="UP000490535">
    <property type="component" value="Unassembled WGS sequence"/>
</dbReference>